<evidence type="ECO:0000256" key="1">
    <source>
        <dbReference type="SAM" id="MobiDB-lite"/>
    </source>
</evidence>
<keyword evidence="4" id="KW-1185">Reference proteome</keyword>
<evidence type="ECO:0000313" key="4">
    <source>
        <dbReference type="Proteomes" id="UP000586918"/>
    </source>
</evidence>
<reference evidence="3 4" key="1">
    <citation type="submission" date="2020-04" db="EMBL/GenBank/DDBJ databases">
        <authorList>
            <person name="Klaysubun C."/>
            <person name="Duangmal K."/>
            <person name="Lipun K."/>
        </authorList>
    </citation>
    <scope>NUCLEOTIDE SEQUENCE [LARGE SCALE GENOMIC DNA]</scope>
    <source>
        <strain evidence="3 4">DSM 45300</strain>
    </source>
</reference>
<dbReference type="EMBL" id="JAAXKZ010000090">
    <property type="protein sequence ID" value="NMH94002.1"/>
    <property type="molecule type" value="Genomic_DNA"/>
</dbReference>
<name>A0A848DMN7_9PSEU</name>
<feature type="domain" description="DUF2470" evidence="2">
    <location>
        <begin position="172"/>
        <end position="246"/>
    </location>
</feature>
<dbReference type="Pfam" id="PF10615">
    <property type="entry name" value="DUF2470"/>
    <property type="match status" value="1"/>
</dbReference>
<proteinExistence type="predicted"/>
<gene>
    <name evidence="3" type="ORF">HF519_20960</name>
</gene>
<organism evidence="3 4">
    <name type="scientific">Pseudonocardia bannensis</name>
    <dbReference type="NCBI Taxonomy" id="630973"/>
    <lineage>
        <taxon>Bacteria</taxon>
        <taxon>Bacillati</taxon>
        <taxon>Actinomycetota</taxon>
        <taxon>Actinomycetes</taxon>
        <taxon>Pseudonocardiales</taxon>
        <taxon>Pseudonocardiaceae</taxon>
        <taxon>Pseudonocardia</taxon>
    </lineage>
</organism>
<dbReference type="SUPFAM" id="SSF50475">
    <property type="entry name" value="FMN-binding split barrel"/>
    <property type="match status" value="1"/>
</dbReference>
<dbReference type="AlphaFoldDB" id="A0A848DMN7"/>
<evidence type="ECO:0000259" key="2">
    <source>
        <dbReference type="Pfam" id="PF10615"/>
    </source>
</evidence>
<sequence length="269" mass="28886">MGTTRLRRPPAPTDAERARSVATRGGTAALVGTGSPRPVVPLVHHLLADGSAVLLLDDDAPVLEQLRTSESGELPVMLELTDHAPVDLREPVRGLLWITGWLRVPDAGSARRTALQVADVRPHPRLLDLGHGATLARLDPGSAVLADAEGTASLAPIDLAAARPDPFCRMEHRWLSHLEEAHPDVFTALARHLPPTLRATPGARVRPLGIDRFGLRLRVETPTGDHDVRLAWPSEATTVPELRTQLGLLVGCPFRAAGEARSVEEQDSA</sequence>
<evidence type="ECO:0000313" key="3">
    <source>
        <dbReference type="EMBL" id="NMH94002.1"/>
    </source>
</evidence>
<dbReference type="RefSeq" id="WP_169414688.1">
    <property type="nucleotide sequence ID" value="NZ_JAAXKZ010000090.1"/>
</dbReference>
<dbReference type="InterPro" id="IPR037119">
    <property type="entry name" value="Haem_oxidase_HugZ-like_sf"/>
</dbReference>
<dbReference type="Gene3D" id="3.20.180.10">
    <property type="entry name" value="PNP-oxidase-like"/>
    <property type="match status" value="1"/>
</dbReference>
<protein>
    <submittedName>
        <fullName evidence="3">DUF2470 domain-containing protein</fullName>
    </submittedName>
</protein>
<dbReference type="InterPro" id="IPR019595">
    <property type="entry name" value="DUF2470"/>
</dbReference>
<comment type="caution">
    <text evidence="3">The sequence shown here is derived from an EMBL/GenBank/DDBJ whole genome shotgun (WGS) entry which is preliminary data.</text>
</comment>
<accession>A0A848DMN7</accession>
<feature type="region of interest" description="Disordered" evidence="1">
    <location>
        <begin position="1"/>
        <end position="21"/>
    </location>
</feature>
<dbReference type="Proteomes" id="UP000586918">
    <property type="component" value="Unassembled WGS sequence"/>
</dbReference>